<accession>A0A4U3MBK5</accession>
<keyword evidence="2" id="KW-0812">Transmembrane</keyword>
<protein>
    <recommendedName>
        <fullName evidence="5">CU044_5270 family protein</fullName>
    </recommendedName>
</protein>
<organism evidence="3 4">
    <name type="scientific">Herbidospora galbida</name>
    <dbReference type="NCBI Taxonomy" id="2575442"/>
    <lineage>
        <taxon>Bacteria</taxon>
        <taxon>Bacillati</taxon>
        <taxon>Actinomycetota</taxon>
        <taxon>Actinomycetes</taxon>
        <taxon>Streptosporangiales</taxon>
        <taxon>Streptosporangiaceae</taxon>
        <taxon>Herbidospora</taxon>
    </lineage>
</organism>
<evidence type="ECO:0008006" key="5">
    <source>
        <dbReference type="Google" id="ProtNLM"/>
    </source>
</evidence>
<feature type="compositionally biased region" description="Basic and acidic residues" evidence="1">
    <location>
        <begin position="299"/>
        <end position="316"/>
    </location>
</feature>
<sequence>MPDVDLATLFERPPATEADLAGARARFLHRAARSRPRRDRNLLKALLAALATTLVAVTAAVALRPLPATQPPPKPPEPSEARQALLTAADAAAAQTSAFEPGKPGEYLWVVWFHQGWDPRKGEVTTFLVENWSPSDGKGPWLRSTGRHETLFARLCPSQDPSAWSPDLRAEITAGDVPGRFGQIAAMLEWTRFHPERAAALLRLAAELPGLTVTRGQTDAKGRPAFTVGLALDGLRDELVFDEPGNTPLGRRTVVTRDTPQGEGRIPAGTVIGHTVDLYGVEPKLPRKPAKSASLDGEPPLRADQVKRVEREARCD</sequence>
<dbReference type="EMBL" id="SZQA01000020">
    <property type="protein sequence ID" value="TKK86598.1"/>
    <property type="molecule type" value="Genomic_DNA"/>
</dbReference>
<evidence type="ECO:0000256" key="1">
    <source>
        <dbReference type="SAM" id="MobiDB-lite"/>
    </source>
</evidence>
<dbReference type="Proteomes" id="UP000308705">
    <property type="component" value="Unassembled WGS sequence"/>
</dbReference>
<feature type="transmembrane region" description="Helical" evidence="2">
    <location>
        <begin position="42"/>
        <end position="63"/>
    </location>
</feature>
<evidence type="ECO:0000313" key="4">
    <source>
        <dbReference type="Proteomes" id="UP000308705"/>
    </source>
</evidence>
<name>A0A4U3MBK5_9ACTN</name>
<keyword evidence="4" id="KW-1185">Reference proteome</keyword>
<comment type="caution">
    <text evidence="3">The sequence shown here is derived from an EMBL/GenBank/DDBJ whole genome shotgun (WGS) entry which is preliminary data.</text>
</comment>
<evidence type="ECO:0000256" key="2">
    <source>
        <dbReference type="SAM" id="Phobius"/>
    </source>
</evidence>
<feature type="region of interest" description="Disordered" evidence="1">
    <location>
        <begin position="284"/>
        <end position="316"/>
    </location>
</feature>
<evidence type="ECO:0000313" key="3">
    <source>
        <dbReference type="EMBL" id="TKK86598.1"/>
    </source>
</evidence>
<keyword evidence="2" id="KW-1133">Transmembrane helix</keyword>
<proteinExistence type="predicted"/>
<dbReference type="OrthoDB" id="3387554at2"/>
<gene>
    <name evidence="3" type="ORF">FDA94_21085</name>
</gene>
<dbReference type="RefSeq" id="WP_137248791.1">
    <property type="nucleotide sequence ID" value="NZ_SZQA01000020.1"/>
</dbReference>
<dbReference type="AlphaFoldDB" id="A0A4U3MBK5"/>
<keyword evidence="2" id="KW-0472">Membrane</keyword>
<reference evidence="3 4" key="1">
    <citation type="submission" date="2019-04" db="EMBL/GenBank/DDBJ databases">
        <title>Herbidospora sp. NEAU-GS14.nov., a novel actinomycete isolated from soil.</title>
        <authorList>
            <person name="Han L."/>
        </authorList>
    </citation>
    <scope>NUCLEOTIDE SEQUENCE [LARGE SCALE GENOMIC DNA]</scope>
    <source>
        <strain evidence="3 4">NEAU-GS14</strain>
    </source>
</reference>